<dbReference type="OrthoDB" id="1897642at2759"/>
<dbReference type="Proteomes" id="UP000030108">
    <property type="component" value="Unassembled WGS sequence"/>
</dbReference>
<feature type="region of interest" description="Disordered" evidence="2">
    <location>
        <begin position="350"/>
        <end position="369"/>
    </location>
</feature>
<dbReference type="PANTHER" id="PTHR47232:SF1">
    <property type="entry name" value="TRANSDUCIN FAMILY PROTEIN _ WD-40 REPEAT FAMILY PROTEIN"/>
    <property type="match status" value="1"/>
</dbReference>
<feature type="region of interest" description="Disordered" evidence="2">
    <location>
        <begin position="146"/>
        <end position="187"/>
    </location>
</feature>
<feature type="compositionally biased region" description="Polar residues" evidence="2">
    <location>
        <begin position="25"/>
        <end position="36"/>
    </location>
</feature>
<feature type="region of interest" description="Disordered" evidence="2">
    <location>
        <begin position="25"/>
        <end position="134"/>
    </location>
</feature>
<proteinExistence type="predicted"/>
<feature type="coiled-coil region" evidence="1">
    <location>
        <begin position="601"/>
        <end position="635"/>
    </location>
</feature>
<evidence type="ECO:0000313" key="3">
    <source>
        <dbReference type="EMBL" id="EUC65364.1"/>
    </source>
</evidence>
<keyword evidence="1" id="KW-0175">Coiled coil</keyword>
<name>X8JNU4_9AGAM</name>
<dbReference type="AlphaFoldDB" id="X8JNU4"/>
<gene>
    <name evidence="3" type="ORF">RSOL_445300</name>
</gene>
<feature type="compositionally biased region" description="Pro residues" evidence="2">
    <location>
        <begin position="103"/>
        <end position="115"/>
    </location>
</feature>
<dbReference type="InterPro" id="IPR015943">
    <property type="entry name" value="WD40/YVTN_repeat-like_dom_sf"/>
</dbReference>
<dbReference type="EMBL" id="JATN01000311">
    <property type="protein sequence ID" value="EUC65364.1"/>
    <property type="molecule type" value="Genomic_DNA"/>
</dbReference>
<accession>X8JNU4</accession>
<evidence type="ECO:0000313" key="4">
    <source>
        <dbReference type="Proteomes" id="UP000030108"/>
    </source>
</evidence>
<reference evidence="4" key="1">
    <citation type="journal article" date="2014" name="Genome Announc.">
        <title>Draft genome sequence of the plant-pathogenic soil fungus Rhizoctonia solani anastomosis group 3 strain Rhs1AP.</title>
        <authorList>
            <person name="Cubeta M.A."/>
            <person name="Thomas E."/>
            <person name="Dean R.A."/>
            <person name="Jabaji S."/>
            <person name="Neate S.M."/>
            <person name="Tavantzis S."/>
            <person name="Toda T."/>
            <person name="Vilgalys R."/>
            <person name="Bharathan N."/>
            <person name="Fedorova-Abrams N."/>
            <person name="Pakala S.B."/>
            <person name="Pakala S.M."/>
            <person name="Zafar N."/>
            <person name="Joardar V."/>
            <person name="Losada L."/>
            <person name="Nierman W.C."/>
        </authorList>
    </citation>
    <scope>NUCLEOTIDE SEQUENCE [LARGE SCALE GENOMIC DNA]</scope>
    <source>
        <strain evidence="4">AG-3</strain>
    </source>
</reference>
<dbReference type="PANTHER" id="PTHR47232">
    <property type="entry name" value="TRANSDUCIN FAMILY PROTEIN / WD-40 REPEAT FAMILY PROTEIN"/>
    <property type="match status" value="1"/>
</dbReference>
<protein>
    <submittedName>
        <fullName evidence="3">Uncharacterized protein</fullName>
    </submittedName>
</protein>
<dbReference type="SUPFAM" id="SSF101908">
    <property type="entry name" value="Putative isomerase YbhE"/>
    <property type="match status" value="1"/>
</dbReference>
<feature type="region of interest" description="Disordered" evidence="2">
    <location>
        <begin position="530"/>
        <end position="600"/>
    </location>
</feature>
<organism evidence="3 4">
    <name type="scientific">Rhizoctonia solani AG-3 Rhs1AP</name>
    <dbReference type="NCBI Taxonomy" id="1086054"/>
    <lineage>
        <taxon>Eukaryota</taxon>
        <taxon>Fungi</taxon>
        <taxon>Dikarya</taxon>
        <taxon>Basidiomycota</taxon>
        <taxon>Agaricomycotina</taxon>
        <taxon>Agaricomycetes</taxon>
        <taxon>Cantharellales</taxon>
        <taxon>Ceratobasidiaceae</taxon>
        <taxon>Rhizoctonia</taxon>
    </lineage>
</organism>
<evidence type="ECO:0000256" key="2">
    <source>
        <dbReference type="SAM" id="MobiDB-lite"/>
    </source>
</evidence>
<feature type="compositionally biased region" description="Polar residues" evidence="2">
    <location>
        <begin position="583"/>
        <end position="592"/>
    </location>
</feature>
<evidence type="ECO:0000256" key="1">
    <source>
        <dbReference type="SAM" id="Coils"/>
    </source>
</evidence>
<feature type="compositionally biased region" description="Polar residues" evidence="2">
    <location>
        <begin position="564"/>
        <end position="575"/>
    </location>
</feature>
<dbReference type="Gene3D" id="2.130.10.10">
    <property type="entry name" value="YVTN repeat-like/Quinoprotein amine dehydrogenase"/>
    <property type="match status" value="1"/>
</dbReference>
<feature type="compositionally biased region" description="Basic and acidic residues" evidence="2">
    <location>
        <begin position="84"/>
        <end position="101"/>
    </location>
</feature>
<sequence length="973" mass="107611">MGHNEDEQPNESVYGRRKRILPFVKNTSRFQGQKNHQFAPILVPVPPSESTRGRGYNHGRGRGRGQGKNRGRGGGPPPAPELPQFREVKPWAQLDDFREYDPQPTPPEPSTPPHPSFGMQAGPSSSHPPPEIPKFVVIRQRLDEWAPGPSTLGPQPPILPFQNSTKPRKRFRPGNNVKQKHNDQPKTANINALIAGPSVDRQVHQEPADLLCDDDSCPPVKRPRIEEKEGPPSCAPSSKIAQVKSEIEDDPAIQLLHEKPTSGTKFVSYNNHPRCRFNCGERPGQVRKHRKALKRREIQALCDQGKEVLAAFIRDDGIAIDWIVPKGEVNGPTSESMSPPVVILDDLEANHPPEEADSPAPPPNLPLPSHLNPLVVSAGGSDSRRSSTPTTTEIAYREVPIPPRHLPRGGNTRKLEIWALEQMRLLEAELGPVILPPPEFVGVGEYITRQKLPEGVCPHIKLRYKRTVRVQPPAEPSTNSDEMFSLAELFAESPATPPEYSFTTRLPSVGLPEPTFPLIAHLEAACSSIAPSSPPPVKDEVDELADDPPSLPGSPSLALDANEDNTPIPTIQFLSGNGADPQVVTTEGTSRVPSEAPNTDLDDLQRLRKDLELSKLEAERRHKELEQRILELSQKHSETPVPGPNVEQLPAIIRIADEGKSNILPLRRGKHDKTRRLLAASDSTILHVSWLGVMQLVNKDSRRIVATGFGSDTPISIAVEDACSLSPSSVALALSGNEYQLAIATLGQGSFGFRPLRDQPHDAKGVCSIVPVDSQSAITLGHDHRYIHWKFQQDQCSVDSLSLPKLHLCTALAFDPLHNNIVTAGSESNKRSKLTLHKLTDPTHIPNTVELSNHPHHVHVDPDNPFLLVLELARLDDQFQVHDIRMPLYQCVQKFGYQNVIHEKAEFRVRGSPRGNYFARGDTGLVRLWDRRSPKSHQTIPVIPHQRVVEVVLDRSFISCATEAHHIVTYPIL</sequence>
<feature type="compositionally biased region" description="Basic residues" evidence="2">
    <location>
        <begin position="55"/>
        <end position="71"/>
    </location>
</feature>
<feature type="region of interest" description="Disordered" evidence="2">
    <location>
        <begin position="209"/>
        <end position="238"/>
    </location>
</feature>
<comment type="caution">
    <text evidence="3">The sequence shown here is derived from an EMBL/GenBank/DDBJ whole genome shotgun (WGS) entry which is preliminary data.</text>
</comment>